<dbReference type="InterPro" id="IPR053134">
    <property type="entry name" value="RNA-dir_DNA_polymerase"/>
</dbReference>
<evidence type="ECO:0000313" key="3">
    <source>
        <dbReference type="Proteomes" id="UP001454036"/>
    </source>
</evidence>
<feature type="domain" description="Reverse transcriptase" evidence="1">
    <location>
        <begin position="162"/>
        <end position="321"/>
    </location>
</feature>
<evidence type="ECO:0000259" key="1">
    <source>
        <dbReference type="Pfam" id="PF00078"/>
    </source>
</evidence>
<protein>
    <recommendedName>
        <fullName evidence="1">Reverse transcriptase domain-containing protein</fullName>
    </recommendedName>
</protein>
<dbReference type="Gene3D" id="3.30.70.270">
    <property type="match status" value="2"/>
</dbReference>
<dbReference type="CDD" id="cd01647">
    <property type="entry name" value="RT_LTR"/>
    <property type="match status" value="1"/>
</dbReference>
<reference evidence="2 3" key="1">
    <citation type="submission" date="2024-01" db="EMBL/GenBank/DDBJ databases">
        <title>The complete chloroplast genome sequence of Lithospermum erythrorhizon: insights into the phylogenetic relationship among Boraginaceae species and the maternal lineages of purple gromwells.</title>
        <authorList>
            <person name="Okada T."/>
            <person name="Watanabe K."/>
        </authorList>
    </citation>
    <scope>NUCLEOTIDE SEQUENCE [LARGE SCALE GENOMIC DNA]</scope>
</reference>
<dbReference type="PANTHER" id="PTHR24559">
    <property type="entry name" value="TRANSPOSON TY3-I GAG-POL POLYPROTEIN"/>
    <property type="match status" value="1"/>
</dbReference>
<dbReference type="InterPro" id="IPR043128">
    <property type="entry name" value="Rev_trsase/Diguanyl_cyclase"/>
</dbReference>
<organism evidence="2 3">
    <name type="scientific">Lithospermum erythrorhizon</name>
    <name type="common">Purple gromwell</name>
    <name type="synonym">Lithospermum officinale var. erythrorhizon</name>
    <dbReference type="NCBI Taxonomy" id="34254"/>
    <lineage>
        <taxon>Eukaryota</taxon>
        <taxon>Viridiplantae</taxon>
        <taxon>Streptophyta</taxon>
        <taxon>Embryophyta</taxon>
        <taxon>Tracheophyta</taxon>
        <taxon>Spermatophyta</taxon>
        <taxon>Magnoliopsida</taxon>
        <taxon>eudicotyledons</taxon>
        <taxon>Gunneridae</taxon>
        <taxon>Pentapetalae</taxon>
        <taxon>asterids</taxon>
        <taxon>lamiids</taxon>
        <taxon>Boraginales</taxon>
        <taxon>Boraginaceae</taxon>
        <taxon>Boraginoideae</taxon>
        <taxon>Lithospermeae</taxon>
        <taxon>Lithospermum</taxon>
    </lineage>
</organism>
<name>A0AAV3PBE8_LITER</name>
<accession>A0AAV3PBE8</accession>
<dbReference type="EMBL" id="BAABME010001080">
    <property type="protein sequence ID" value="GAA0147438.1"/>
    <property type="molecule type" value="Genomic_DNA"/>
</dbReference>
<keyword evidence="3" id="KW-1185">Reference proteome</keyword>
<dbReference type="Pfam" id="PF00078">
    <property type="entry name" value="RVT_1"/>
    <property type="match status" value="1"/>
</dbReference>
<dbReference type="FunFam" id="3.30.70.270:FF:000020">
    <property type="entry name" value="Transposon Tf2-6 polyprotein-like Protein"/>
    <property type="match status" value="1"/>
</dbReference>
<proteinExistence type="predicted"/>
<dbReference type="InterPro" id="IPR043502">
    <property type="entry name" value="DNA/RNA_pol_sf"/>
</dbReference>
<evidence type="ECO:0000313" key="2">
    <source>
        <dbReference type="EMBL" id="GAA0147438.1"/>
    </source>
</evidence>
<dbReference type="SUPFAM" id="SSF56672">
    <property type="entry name" value="DNA/RNA polymerases"/>
    <property type="match status" value="1"/>
</dbReference>
<dbReference type="InterPro" id="IPR000477">
    <property type="entry name" value="RT_dom"/>
</dbReference>
<dbReference type="Proteomes" id="UP001454036">
    <property type="component" value="Unassembled WGS sequence"/>
</dbReference>
<dbReference type="PANTHER" id="PTHR24559:SF436">
    <property type="entry name" value="RNA-DIRECTED DNA POLYMERASE HOMOLOG"/>
    <property type="match status" value="1"/>
</dbReference>
<dbReference type="Gene3D" id="3.10.10.10">
    <property type="entry name" value="HIV Type 1 Reverse Transcriptase, subunit A, domain 1"/>
    <property type="match status" value="1"/>
</dbReference>
<sequence length="396" mass="45950">MDDYRMVLGMEFLDKIQPLSLEKGHIMCITDGTSSHKVPLGRSKTKSRILSAIQLSKGLKKGEPTFLATLQDEQLPGKLDVPKEVQCVLETFSDVMLQKLPPRREVDHEIEHEPGTKPPAMSSYRMAPPKLEELRRQLKELLDVGFIRPFKAPFGAPVLFQKKHDGSLRMCIDYRGLNKVTVKNKYPIPLVADLFDRILKARWFTKLDLRSWYWQARIAEGDEPKTTCVMRYGSFEFLVMLFGLTNAPATFYTLMNKIFHPFLDEFVVVYLDDIVVYSKTLEEDVEYLQQVFQVLRENELYVKIEKCLFAQLDVMFLGHKVAKGKIHMDESKIHAIAEWKEPKKVSELRSFLGLVNYYRRFILGYLARATPLTELLKKKGVWEWSEKCQAAFDDLK</sequence>
<dbReference type="AlphaFoldDB" id="A0AAV3PBE8"/>
<comment type="caution">
    <text evidence="2">The sequence shown here is derived from an EMBL/GenBank/DDBJ whole genome shotgun (WGS) entry which is preliminary data.</text>
</comment>
<gene>
    <name evidence="2" type="ORF">LIER_07137</name>
</gene>